<sequence>MCAVGVSATDITIQFGYPTTKSAISVLRHFHRVVFGVAPAGVSCPFRHRTAAVLRITHREGAPLFFGVPLRFFTQPAG</sequence>
<dbReference type="AlphaFoldDB" id="U7UV29"/>
<evidence type="ECO:0000313" key="2">
    <source>
        <dbReference type="Proteomes" id="UP000017174"/>
    </source>
</evidence>
<protein>
    <submittedName>
        <fullName evidence="1">Uncharacterized protein</fullName>
    </submittedName>
</protein>
<reference evidence="1 2" key="1">
    <citation type="submission" date="2013-08" db="EMBL/GenBank/DDBJ databases">
        <authorList>
            <person name="Weinstock G."/>
            <person name="Sodergren E."/>
            <person name="Wylie T."/>
            <person name="Fulton L."/>
            <person name="Fulton R."/>
            <person name="Fronick C."/>
            <person name="O'Laughlin M."/>
            <person name="Godfrey J."/>
            <person name="Miner T."/>
            <person name="Herter B."/>
            <person name="Appelbaum E."/>
            <person name="Cordes M."/>
            <person name="Lek S."/>
            <person name="Wollam A."/>
            <person name="Pepin K.H."/>
            <person name="Palsikar V.B."/>
            <person name="Mitreva M."/>
            <person name="Wilson R.K."/>
        </authorList>
    </citation>
    <scope>NUCLEOTIDE SEQUENCE [LARGE SCALE GENOMIC DNA]</scope>
    <source>
        <strain evidence="1 2">F0184</strain>
    </source>
</reference>
<dbReference type="EMBL" id="AXZG01000081">
    <property type="protein sequence ID" value="ERT63136.1"/>
    <property type="molecule type" value="Genomic_DNA"/>
</dbReference>
<evidence type="ECO:0000313" key="1">
    <source>
        <dbReference type="EMBL" id="ERT63136.1"/>
    </source>
</evidence>
<organism evidence="1 2">
    <name type="scientific">Rothia aeria F0184</name>
    <dbReference type="NCBI Taxonomy" id="888019"/>
    <lineage>
        <taxon>Bacteria</taxon>
        <taxon>Bacillati</taxon>
        <taxon>Actinomycetota</taxon>
        <taxon>Actinomycetes</taxon>
        <taxon>Micrococcales</taxon>
        <taxon>Micrococcaceae</taxon>
        <taxon>Rothia</taxon>
    </lineage>
</organism>
<accession>U7UV29</accession>
<gene>
    <name evidence="1" type="ORF">HMPREF0742_02694</name>
</gene>
<comment type="caution">
    <text evidence="1">The sequence shown here is derived from an EMBL/GenBank/DDBJ whole genome shotgun (WGS) entry which is preliminary data.</text>
</comment>
<name>U7UV29_9MICC</name>
<proteinExistence type="predicted"/>
<dbReference type="Proteomes" id="UP000017174">
    <property type="component" value="Unassembled WGS sequence"/>
</dbReference>
<dbReference type="HOGENOM" id="CLU_2619819_0_0_11"/>